<name>A0A4U8TN99_9HELI</name>
<dbReference type="SUPFAM" id="SSF51206">
    <property type="entry name" value="cAMP-binding domain-like"/>
    <property type="match status" value="1"/>
</dbReference>
<evidence type="ECO:0000256" key="2">
    <source>
        <dbReference type="ARBA" id="ARBA00023125"/>
    </source>
</evidence>
<dbReference type="STRING" id="425400.LS65_06795"/>
<keyword evidence="2" id="KW-0238">DNA-binding</keyword>
<organism evidence="6 7">
    <name type="scientific">Helicobacter japonicus</name>
    <dbReference type="NCBI Taxonomy" id="425400"/>
    <lineage>
        <taxon>Bacteria</taxon>
        <taxon>Pseudomonadati</taxon>
        <taxon>Campylobacterota</taxon>
        <taxon>Epsilonproteobacteria</taxon>
        <taxon>Campylobacterales</taxon>
        <taxon>Helicobacteraceae</taxon>
        <taxon>Helicobacter</taxon>
    </lineage>
</organism>
<feature type="domain" description="HTH crp-type" evidence="5">
    <location>
        <begin position="147"/>
        <end position="210"/>
    </location>
</feature>
<keyword evidence="1" id="KW-0805">Transcription regulation</keyword>
<evidence type="ECO:0000313" key="6">
    <source>
        <dbReference type="EMBL" id="TLE02061.1"/>
    </source>
</evidence>
<reference evidence="6 7" key="1">
    <citation type="journal article" date="2014" name="Genome Announc.">
        <title>Draft genome sequences of eight enterohepatic helicobacter species isolated from both laboratory and wild rodents.</title>
        <authorList>
            <person name="Sheh A."/>
            <person name="Shen Z."/>
            <person name="Fox J.G."/>
        </authorList>
    </citation>
    <scope>NUCLEOTIDE SEQUENCE [LARGE SCALE GENOMIC DNA]</scope>
    <source>
        <strain evidence="6 7">MIT 01-6451</strain>
    </source>
</reference>
<evidence type="ECO:0000259" key="5">
    <source>
        <dbReference type="PROSITE" id="PS51063"/>
    </source>
</evidence>
<dbReference type="PROSITE" id="PS50042">
    <property type="entry name" value="CNMP_BINDING_3"/>
    <property type="match status" value="1"/>
</dbReference>
<gene>
    <name evidence="6" type="ORF">LS65_004360</name>
</gene>
<evidence type="ECO:0000256" key="3">
    <source>
        <dbReference type="ARBA" id="ARBA00023163"/>
    </source>
</evidence>
<accession>A0A4U8TN99</accession>
<dbReference type="RefSeq" id="WP_034362595.1">
    <property type="nucleotide sequence ID" value="NZ_CAJUDB010000010.1"/>
</dbReference>
<evidence type="ECO:0000256" key="1">
    <source>
        <dbReference type="ARBA" id="ARBA00023015"/>
    </source>
</evidence>
<dbReference type="InterPro" id="IPR000595">
    <property type="entry name" value="cNMP-bd_dom"/>
</dbReference>
<dbReference type="InterPro" id="IPR036390">
    <property type="entry name" value="WH_DNA-bd_sf"/>
</dbReference>
<dbReference type="Pfam" id="PF13545">
    <property type="entry name" value="HTH_Crp_2"/>
    <property type="match status" value="1"/>
</dbReference>
<comment type="caution">
    <text evidence="6">The sequence shown here is derived from an EMBL/GenBank/DDBJ whole genome shotgun (WGS) entry which is preliminary data.</text>
</comment>
<dbReference type="CDD" id="cd00038">
    <property type="entry name" value="CAP_ED"/>
    <property type="match status" value="1"/>
</dbReference>
<dbReference type="InterPro" id="IPR036388">
    <property type="entry name" value="WH-like_DNA-bd_sf"/>
</dbReference>
<protein>
    <submittedName>
        <fullName evidence="6">Crp/Fnr family transcriptional regulator</fullName>
    </submittedName>
</protein>
<evidence type="ECO:0000313" key="7">
    <source>
        <dbReference type="Proteomes" id="UP000029707"/>
    </source>
</evidence>
<dbReference type="SUPFAM" id="SSF46785">
    <property type="entry name" value="Winged helix' DNA-binding domain"/>
    <property type="match status" value="1"/>
</dbReference>
<dbReference type="AlphaFoldDB" id="A0A4U8TN99"/>
<dbReference type="Proteomes" id="UP000029707">
    <property type="component" value="Unassembled WGS sequence"/>
</dbReference>
<dbReference type="Gene3D" id="1.10.10.10">
    <property type="entry name" value="Winged helix-like DNA-binding domain superfamily/Winged helix DNA-binding domain"/>
    <property type="match status" value="1"/>
</dbReference>
<dbReference type="InterPro" id="IPR018490">
    <property type="entry name" value="cNMP-bd_dom_sf"/>
</dbReference>
<sequence length="223" mass="26054">MKKRALKLVFAQMSEKSLESLEAITKLHYVEKNGILHYEGEIIDYACFLARGKVEIYKMDKNDNELFLCYVDCLSQGKRLINAFGDFVSYETNANVKGAEPSEIVMIELDKLSVLVQKNLEISNAIMREFMDKTIVFKNFVNFQTIYDSASRVAYFLYTRIDYFNQTQRQIIARELNIQIETLSRILQKMFQQGLIAKDEHNDIYIKDTTLFTKIFGNMKKID</sequence>
<dbReference type="EMBL" id="JRMQ02000004">
    <property type="protein sequence ID" value="TLE02061.1"/>
    <property type="molecule type" value="Genomic_DNA"/>
</dbReference>
<keyword evidence="7" id="KW-1185">Reference proteome</keyword>
<proteinExistence type="predicted"/>
<dbReference type="GO" id="GO:0003677">
    <property type="term" value="F:DNA binding"/>
    <property type="evidence" value="ECO:0007669"/>
    <property type="project" value="UniProtKB-KW"/>
</dbReference>
<feature type="domain" description="Cyclic nucleotide-binding" evidence="4">
    <location>
        <begin position="9"/>
        <end position="133"/>
    </location>
</feature>
<dbReference type="InterPro" id="IPR014710">
    <property type="entry name" value="RmlC-like_jellyroll"/>
</dbReference>
<dbReference type="InterPro" id="IPR012318">
    <property type="entry name" value="HTH_CRP"/>
</dbReference>
<dbReference type="GO" id="GO:0006355">
    <property type="term" value="P:regulation of DNA-templated transcription"/>
    <property type="evidence" value="ECO:0007669"/>
    <property type="project" value="InterPro"/>
</dbReference>
<dbReference type="Gene3D" id="2.60.120.10">
    <property type="entry name" value="Jelly Rolls"/>
    <property type="match status" value="1"/>
</dbReference>
<keyword evidence="3" id="KW-0804">Transcription</keyword>
<dbReference type="PROSITE" id="PS51063">
    <property type="entry name" value="HTH_CRP_2"/>
    <property type="match status" value="1"/>
</dbReference>
<dbReference type="OrthoDB" id="5338728at2"/>
<evidence type="ECO:0000259" key="4">
    <source>
        <dbReference type="PROSITE" id="PS50042"/>
    </source>
</evidence>